<evidence type="ECO:0000313" key="2">
    <source>
        <dbReference type="Proteomes" id="UP000757435"/>
    </source>
</evidence>
<protein>
    <submittedName>
        <fullName evidence="1">ISNCY family transposase</fullName>
    </submittedName>
</protein>
<reference evidence="1" key="1">
    <citation type="submission" date="2021-05" db="EMBL/GenBank/DDBJ databases">
        <authorList>
            <person name="Pietrasiak N."/>
            <person name="Ward R."/>
            <person name="Stajich J.E."/>
            <person name="Kurbessoian T."/>
        </authorList>
    </citation>
    <scope>NUCLEOTIDE SEQUENCE</scope>
    <source>
        <strain evidence="1">UHER 2000/2452</strain>
    </source>
</reference>
<sequence length="111" mass="12435">MEPMKLSFGALIAYLNRGIIAMKDPRQASNATQYSLKDAVLAAFSVFFMQSESFLEYQRHLESHHGTSNAQSLFGMIRVPTVPQIRNIVDGIPATAFSGIFHWVYQALKRG</sequence>
<dbReference type="Proteomes" id="UP000757435">
    <property type="component" value="Unassembled WGS sequence"/>
</dbReference>
<dbReference type="EMBL" id="JAHHHD010000058">
    <property type="protein sequence ID" value="MBW4662123.1"/>
    <property type="molecule type" value="Genomic_DNA"/>
</dbReference>
<feature type="non-terminal residue" evidence="1">
    <location>
        <position position="111"/>
    </location>
</feature>
<dbReference type="AlphaFoldDB" id="A0A951US35"/>
<name>A0A951US35_9CYAN</name>
<evidence type="ECO:0000313" key="1">
    <source>
        <dbReference type="EMBL" id="MBW4662123.1"/>
    </source>
</evidence>
<gene>
    <name evidence="1" type="ORF">KME15_26005</name>
</gene>
<accession>A0A951US35</accession>
<proteinExistence type="predicted"/>
<organism evidence="1 2">
    <name type="scientific">Drouetiella hepatica Uher 2000/2452</name>
    <dbReference type="NCBI Taxonomy" id="904376"/>
    <lineage>
        <taxon>Bacteria</taxon>
        <taxon>Bacillati</taxon>
        <taxon>Cyanobacteriota</taxon>
        <taxon>Cyanophyceae</taxon>
        <taxon>Oculatellales</taxon>
        <taxon>Oculatellaceae</taxon>
        <taxon>Drouetiella</taxon>
    </lineage>
</organism>
<comment type="caution">
    <text evidence="1">The sequence shown here is derived from an EMBL/GenBank/DDBJ whole genome shotgun (WGS) entry which is preliminary data.</text>
</comment>
<reference evidence="1" key="2">
    <citation type="journal article" date="2022" name="Microbiol. Resour. Announc.">
        <title>Metagenome Sequencing to Explore Phylogenomics of Terrestrial Cyanobacteria.</title>
        <authorList>
            <person name="Ward R.D."/>
            <person name="Stajich J.E."/>
            <person name="Johansen J.R."/>
            <person name="Huntemann M."/>
            <person name="Clum A."/>
            <person name="Foster B."/>
            <person name="Foster B."/>
            <person name="Roux S."/>
            <person name="Palaniappan K."/>
            <person name="Varghese N."/>
            <person name="Mukherjee S."/>
            <person name="Reddy T.B.K."/>
            <person name="Daum C."/>
            <person name="Copeland A."/>
            <person name="Chen I.A."/>
            <person name="Ivanova N.N."/>
            <person name="Kyrpides N.C."/>
            <person name="Shapiro N."/>
            <person name="Eloe-Fadrosh E.A."/>
            <person name="Pietrasiak N."/>
        </authorList>
    </citation>
    <scope>NUCLEOTIDE SEQUENCE</scope>
    <source>
        <strain evidence="1">UHER 2000/2452</strain>
    </source>
</reference>